<dbReference type="Proteomes" id="UP001500101">
    <property type="component" value="Unassembled WGS sequence"/>
</dbReference>
<keyword evidence="5 7" id="KW-1133">Transmembrane helix</keyword>
<keyword evidence="4 7" id="KW-0812">Transmembrane</keyword>
<evidence type="ECO:0000256" key="3">
    <source>
        <dbReference type="ARBA" id="ARBA00022475"/>
    </source>
</evidence>
<evidence type="ECO:0000313" key="8">
    <source>
        <dbReference type="EMBL" id="GAA4137156.1"/>
    </source>
</evidence>
<feature type="transmembrane region" description="Helical" evidence="7">
    <location>
        <begin position="72"/>
        <end position="96"/>
    </location>
</feature>
<organism evidence="8 9">
    <name type="scientific">Sphingobacterium kyonggiense</name>
    <dbReference type="NCBI Taxonomy" id="714075"/>
    <lineage>
        <taxon>Bacteria</taxon>
        <taxon>Pseudomonadati</taxon>
        <taxon>Bacteroidota</taxon>
        <taxon>Sphingobacteriia</taxon>
        <taxon>Sphingobacteriales</taxon>
        <taxon>Sphingobacteriaceae</taxon>
        <taxon>Sphingobacterium</taxon>
    </lineage>
</organism>
<comment type="caution">
    <text evidence="8">The sequence shown here is derived from an EMBL/GenBank/DDBJ whole genome shotgun (WGS) entry which is preliminary data.</text>
</comment>
<protein>
    <submittedName>
        <fullName evidence="8">AEC family transporter</fullName>
    </submittedName>
</protein>
<evidence type="ECO:0000313" key="9">
    <source>
        <dbReference type="Proteomes" id="UP001500101"/>
    </source>
</evidence>
<dbReference type="InterPro" id="IPR004776">
    <property type="entry name" value="Mem_transp_PIN-like"/>
</dbReference>
<dbReference type="Pfam" id="PF03547">
    <property type="entry name" value="Mem_trans"/>
    <property type="match status" value="1"/>
</dbReference>
<keyword evidence="2" id="KW-0813">Transport</keyword>
<feature type="transmembrane region" description="Helical" evidence="7">
    <location>
        <begin position="168"/>
        <end position="188"/>
    </location>
</feature>
<name>A0ABP7YJR3_9SPHI</name>
<evidence type="ECO:0000256" key="4">
    <source>
        <dbReference type="ARBA" id="ARBA00022692"/>
    </source>
</evidence>
<dbReference type="EMBL" id="BAAAZI010000006">
    <property type="protein sequence ID" value="GAA4137156.1"/>
    <property type="molecule type" value="Genomic_DNA"/>
</dbReference>
<sequence length="285" mass="31663">MNWVAKDGYKALNAWVLYFGLPAISFRFLPKLQWDNSLLFTMLAPFVVLLGSMAFFYFIGKWMKLSQRTTNTLMLVAGLSNTSFVGFPLISAYFGVEQLPIGIVSDQSTFFLLSTIGVVIALKGSLKPQKHIPFSFILRRVFSFPPLIGCILALIIPRWIDMAPLDEFFGVLGATVSPIALFSIGLQLHFGIQRNEVPNLIYALLYKLILGPLLVFGLAMLIGGKGMIMSISIFEMAMPSLVATSIVINQFKLNSKLGNSIIGLSIPLGLLSTYFWYQILINFIL</sequence>
<gene>
    <name evidence="8" type="ORF">GCM10022216_12900</name>
</gene>
<feature type="transmembrane region" description="Helical" evidence="7">
    <location>
        <begin position="12"/>
        <end position="30"/>
    </location>
</feature>
<keyword evidence="6 7" id="KW-0472">Membrane</keyword>
<proteinExistence type="predicted"/>
<keyword evidence="9" id="KW-1185">Reference proteome</keyword>
<keyword evidence="3" id="KW-1003">Cell membrane</keyword>
<reference evidence="9" key="1">
    <citation type="journal article" date="2019" name="Int. J. Syst. Evol. Microbiol.">
        <title>The Global Catalogue of Microorganisms (GCM) 10K type strain sequencing project: providing services to taxonomists for standard genome sequencing and annotation.</title>
        <authorList>
            <consortium name="The Broad Institute Genomics Platform"/>
            <consortium name="The Broad Institute Genome Sequencing Center for Infectious Disease"/>
            <person name="Wu L."/>
            <person name="Ma J."/>
        </authorList>
    </citation>
    <scope>NUCLEOTIDE SEQUENCE [LARGE SCALE GENOMIC DNA]</scope>
    <source>
        <strain evidence="9">JCM 16704</strain>
    </source>
</reference>
<feature type="transmembrane region" description="Helical" evidence="7">
    <location>
        <begin position="228"/>
        <end position="248"/>
    </location>
</feature>
<feature type="transmembrane region" description="Helical" evidence="7">
    <location>
        <begin position="42"/>
        <end position="60"/>
    </location>
</feature>
<evidence type="ECO:0000256" key="5">
    <source>
        <dbReference type="ARBA" id="ARBA00022989"/>
    </source>
</evidence>
<feature type="transmembrane region" description="Helical" evidence="7">
    <location>
        <begin position="108"/>
        <end position="126"/>
    </location>
</feature>
<feature type="transmembrane region" description="Helical" evidence="7">
    <location>
        <begin position="200"/>
        <end position="222"/>
    </location>
</feature>
<feature type="transmembrane region" description="Helical" evidence="7">
    <location>
        <begin position="138"/>
        <end position="156"/>
    </location>
</feature>
<evidence type="ECO:0000256" key="6">
    <source>
        <dbReference type="ARBA" id="ARBA00023136"/>
    </source>
</evidence>
<feature type="transmembrane region" description="Helical" evidence="7">
    <location>
        <begin position="260"/>
        <end position="279"/>
    </location>
</feature>
<evidence type="ECO:0000256" key="7">
    <source>
        <dbReference type="SAM" id="Phobius"/>
    </source>
</evidence>
<dbReference type="PANTHER" id="PTHR36838">
    <property type="entry name" value="AUXIN EFFLUX CARRIER FAMILY PROTEIN"/>
    <property type="match status" value="1"/>
</dbReference>
<accession>A0ABP7YJR3</accession>
<dbReference type="PANTHER" id="PTHR36838:SF1">
    <property type="entry name" value="SLR1864 PROTEIN"/>
    <property type="match status" value="1"/>
</dbReference>
<comment type="subcellular location">
    <subcellularLocation>
        <location evidence="1">Membrane</location>
        <topology evidence="1">Multi-pass membrane protein</topology>
    </subcellularLocation>
</comment>
<evidence type="ECO:0000256" key="1">
    <source>
        <dbReference type="ARBA" id="ARBA00004141"/>
    </source>
</evidence>
<evidence type="ECO:0000256" key="2">
    <source>
        <dbReference type="ARBA" id="ARBA00022448"/>
    </source>
</evidence>